<accession>A0A5B7D7S0</accession>
<proteinExistence type="predicted"/>
<evidence type="ECO:0000313" key="1">
    <source>
        <dbReference type="EMBL" id="MPC17301.1"/>
    </source>
</evidence>
<dbReference type="AlphaFoldDB" id="A0A5B7D7S0"/>
<evidence type="ECO:0000313" key="2">
    <source>
        <dbReference type="Proteomes" id="UP000324222"/>
    </source>
</evidence>
<comment type="caution">
    <text evidence="1">The sequence shown here is derived from an EMBL/GenBank/DDBJ whole genome shotgun (WGS) entry which is preliminary data.</text>
</comment>
<dbReference type="EMBL" id="VSRR010000576">
    <property type="protein sequence ID" value="MPC17301.1"/>
    <property type="molecule type" value="Genomic_DNA"/>
</dbReference>
<organism evidence="1 2">
    <name type="scientific">Portunus trituberculatus</name>
    <name type="common">Swimming crab</name>
    <name type="synonym">Neptunus trituberculatus</name>
    <dbReference type="NCBI Taxonomy" id="210409"/>
    <lineage>
        <taxon>Eukaryota</taxon>
        <taxon>Metazoa</taxon>
        <taxon>Ecdysozoa</taxon>
        <taxon>Arthropoda</taxon>
        <taxon>Crustacea</taxon>
        <taxon>Multicrustacea</taxon>
        <taxon>Malacostraca</taxon>
        <taxon>Eumalacostraca</taxon>
        <taxon>Eucarida</taxon>
        <taxon>Decapoda</taxon>
        <taxon>Pleocyemata</taxon>
        <taxon>Brachyura</taxon>
        <taxon>Eubrachyura</taxon>
        <taxon>Portunoidea</taxon>
        <taxon>Portunidae</taxon>
        <taxon>Portuninae</taxon>
        <taxon>Portunus</taxon>
    </lineage>
</organism>
<sequence>MGRDSSGAGPEDGDLVGIATQAPNVILHPLESHSLVQEAQLHVPGASVWHYDLQLLCGFSQMLPTGRSLVVVVVVLTAV</sequence>
<name>A0A5B7D7S0_PORTR</name>
<gene>
    <name evidence="1" type="ORF">E2C01_010152</name>
</gene>
<keyword evidence="2" id="KW-1185">Reference proteome</keyword>
<protein>
    <submittedName>
        <fullName evidence="1">Uncharacterized protein</fullName>
    </submittedName>
</protein>
<reference evidence="1 2" key="1">
    <citation type="submission" date="2019-05" db="EMBL/GenBank/DDBJ databases">
        <title>Another draft genome of Portunus trituberculatus and its Hox gene families provides insights of decapod evolution.</title>
        <authorList>
            <person name="Jeong J.-H."/>
            <person name="Song I."/>
            <person name="Kim S."/>
            <person name="Choi T."/>
            <person name="Kim D."/>
            <person name="Ryu S."/>
            <person name="Kim W."/>
        </authorList>
    </citation>
    <scope>NUCLEOTIDE SEQUENCE [LARGE SCALE GENOMIC DNA]</scope>
    <source>
        <tissue evidence="1">Muscle</tissue>
    </source>
</reference>
<dbReference type="Proteomes" id="UP000324222">
    <property type="component" value="Unassembled WGS sequence"/>
</dbReference>